<evidence type="ECO:0000313" key="2">
    <source>
        <dbReference type="Proteomes" id="UP000694941"/>
    </source>
</evidence>
<reference evidence="3" key="1">
    <citation type="submission" date="2025-08" db="UniProtKB">
        <authorList>
            <consortium name="RefSeq"/>
        </authorList>
    </citation>
    <scope>IDENTIFICATION</scope>
    <source>
        <tissue evidence="3">Muscle</tissue>
    </source>
</reference>
<accession>A0ABM1RXI1</accession>
<feature type="region of interest" description="Disordered" evidence="1">
    <location>
        <begin position="1"/>
        <end position="78"/>
    </location>
</feature>
<gene>
    <name evidence="3" type="primary">LOC111083716</name>
</gene>
<proteinExistence type="predicted"/>
<evidence type="ECO:0000256" key="1">
    <source>
        <dbReference type="SAM" id="MobiDB-lite"/>
    </source>
</evidence>
<protein>
    <submittedName>
        <fullName evidence="3">Uncharacterized protein LOC111083716</fullName>
    </submittedName>
</protein>
<dbReference type="Proteomes" id="UP000694941">
    <property type="component" value="Unplaced"/>
</dbReference>
<feature type="compositionally biased region" description="Acidic residues" evidence="1">
    <location>
        <begin position="14"/>
        <end position="26"/>
    </location>
</feature>
<feature type="non-terminal residue" evidence="3">
    <location>
        <position position="136"/>
    </location>
</feature>
<keyword evidence="2" id="KW-1185">Reference proteome</keyword>
<evidence type="ECO:0000313" key="3">
    <source>
        <dbReference type="RefSeq" id="XP_022236086.1"/>
    </source>
</evidence>
<sequence>EQETNIGFKKLSSIDDEGSELDEMEEGPPAAALHRRRALVPPKMISDGYEEEEEHQDSSQGRRKTSDDNSLTRNRRRSSIVVIPPMQICPGDLLVYSRVLNHRNDFLADFDGSTQCLAVTEDSSRKGKNTWSLLRL</sequence>
<name>A0ABM1RXI1_LIMPO</name>
<dbReference type="RefSeq" id="XP_022236086.1">
    <property type="nucleotide sequence ID" value="XM_022380378.1"/>
</dbReference>
<dbReference type="GeneID" id="111083716"/>
<feature type="non-terminal residue" evidence="3">
    <location>
        <position position="1"/>
    </location>
</feature>
<organism evidence="2 3">
    <name type="scientific">Limulus polyphemus</name>
    <name type="common">Atlantic horseshoe crab</name>
    <dbReference type="NCBI Taxonomy" id="6850"/>
    <lineage>
        <taxon>Eukaryota</taxon>
        <taxon>Metazoa</taxon>
        <taxon>Ecdysozoa</taxon>
        <taxon>Arthropoda</taxon>
        <taxon>Chelicerata</taxon>
        <taxon>Merostomata</taxon>
        <taxon>Xiphosura</taxon>
        <taxon>Limulidae</taxon>
        <taxon>Limulus</taxon>
    </lineage>
</organism>